<reference evidence="2 3" key="1">
    <citation type="submission" date="2017-04" db="EMBL/GenBank/DDBJ databases">
        <title>The genome sequence of mycobacteriophage Shandong1.</title>
        <authorList>
            <person name="Fan X."/>
            <person name="Zhao Z."/>
            <person name="Zhao K."/>
            <person name="Song S."/>
            <person name="Li J."/>
            <person name="Xie J."/>
        </authorList>
    </citation>
    <scope>NUCLEOTIDE SEQUENCE [LARGE SCALE GENOMIC DNA]</scope>
</reference>
<dbReference type="Proteomes" id="UP000226045">
    <property type="component" value="Segment"/>
</dbReference>
<keyword evidence="1" id="KW-0812">Transmembrane</keyword>
<evidence type="ECO:0000313" key="2">
    <source>
        <dbReference type="EMBL" id="ARQ95520.1"/>
    </source>
</evidence>
<dbReference type="InterPro" id="IPR021235">
    <property type="entry name" value="DUF2637"/>
</dbReference>
<dbReference type="KEGG" id="vg:60322991"/>
<evidence type="ECO:0000313" key="3">
    <source>
        <dbReference type="Proteomes" id="UP000226045"/>
    </source>
</evidence>
<feature type="transmembrane region" description="Helical" evidence="1">
    <location>
        <begin position="44"/>
        <end position="64"/>
    </location>
</feature>
<name>A0A1X9SHL9_9CAUD</name>
<sequence length="277" mass="28399">MNAQRTPREAAARFFRGWLAAGTAASILGNVVHALLDDGAGSPVVAAALAAVAPVALLGATHGVQKLVQSRIVGGAYTASLWITVAVASSAFALSFAALRELAIVWGGVAPAIAFLVPLVVDLSITGSTIALLALSNAERAEVADEVHAVAQPVHVDAQPVHTDAQPVAQPADLHVSEPADLRPAGTTVAELIAREAATSAHVDAHMPAAERIVAQGVTRIDRVKVAEVLAAHADGTAPSMIARKLQVGYTTVVRILDHHTAQADDDQVLDVEAVAS</sequence>
<keyword evidence="1" id="KW-0472">Membrane</keyword>
<evidence type="ECO:0000256" key="1">
    <source>
        <dbReference type="SAM" id="Phobius"/>
    </source>
</evidence>
<dbReference type="GeneID" id="60322991"/>
<keyword evidence="3" id="KW-1185">Reference proteome</keyword>
<protein>
    <recommendedName>
        <fullName evidence="4">Helix-turn-helix DNA binding domain protein</fullName>
    </recommendedName>
</protein>
<dbReference type="RefSeq" id="YP_009951553.1">
    <property type="nucleotide sequence ID" value="NC_051602.1"/>
</dbReference>
<evidence type="ECO:0008006" key="4">
    <source>
        <dbReference type="Google" id="ProtNLM"/>
    </source>
</evidence>
<keyword evidence="1" id="KW-1133">Transmembrane helix</keyword>
<accession>A0A1X9SHL9</accession>
<dbReference type="EMBL" id="KY945355">
    <property type="protein sequence ID" value="ARQ95520.1"/>
    <property type="molecule type" value="Genomic_DNA"/>
</dbReference>
<feature type="transmembrane region" description="Helical" evidence="1">
    <location>
        <begin position="76"/>
        <end position="97"/>
    </location>
</feature>
<dbReference type="Pfam" id="PF10935">
    <property type="entry name" value="DUF2637"/>
    <property type="match status" value="1"/>
</dbReference>
<organism evidence="2 3">
    <name type="scientific">Mycobacterium phage Shandong1</name>
    <dbReference type="NCBI Taxonomy" id="1983447"/>
    <lineage>
        <taxon>Viruses</taxon>
        <taxon>Duplodnaviria</taxon>
        <taxon>Heunggongvirae</taxon>
        <taxon>Uroviricota</taxon>
        <taxon>Caudoviricetes</taxon>
        <taxon>Weiservirinae</taxon>
        <taxon>Unicornvirus</taxon>
        <taxon>Unicornvirus shandong1</taxon>
    </lineage>
</organism>
<proteinExistence type="predicted"/>